<feature type="transmembrane region" description="Helical" evidence="7">
    <location>
        <begin position="22"/>
        <end position="44"/>
    </location>
</feature>
<dbReference type="AlphaFoldDB" id="A0A9X3ADR9"/>
<dbReference type="GO" id="GO:0016787">
    <property type="term" value="F:hydrolase activity"/>
    <property type="evidence" value="ECO:0007669"/>
    <property type="project" value="UniProtKB-KW"/>
</dbReference>
<organism evidence="9 10">
    <name type="scientific">Umezawaea endophytica</name>
    <dbReference type="NCBI Taxonomy" id="1654476"/>
    <lineage>
        <taxon>Bacteria</taxon>
        <taxon>Bacillati</taxon>
        <taxon>Actinomycetota</taxon>
        <taxon>Actinomycetes</taxon>
        <taxon>Pseudonocardiales</taxon>
        <taxon>Pseudonocardiaceae</taxon>
        <taxon>Umezawaea</taxon>
    </lineage>
</organism>
<dbReference type="PANTHER" id="PTHR14969:SF62">
    <property type="entry name" value="DECAPRENYLPHOSPHORYL-5-PHOSPHORIBOSE PHOSPHATASE RV3807C-RELATED"/>
    <property type="match status" value="1"/>
</dbReference>
<keyword evidence="2" id="KW-1003">Cell membrane</keyword>
<evidence type="ECO:0000256" key="3">
    <source>
        <dbReference type="ARBA" id="ARBA00022692"/>
    </source>
</evidence>
<keyword evidence="6 7" id="KW-0472">Membrane</keyword>
<comment type="subcellular location">
    <subcellularLocation>
        <location evidence="1">Cell membrane</location>
        <topology evidence="1">Multi-pass membrane protein</topology>
    </subcellularLocation>
</comment>
<sequence>MINTSAELYLLITRFAQSTPEWVHSFADVGTDAGLLVFAALFAWNGWRTRGTPTHRLALVAPLAVIGAYLVSEVTKSLIQEDRPCRAVAGAVPIAECPSVGDWSFPSNHATIAASCAVVLAVLWTRLAPLVIPLAMLMAFSRVFVGVHYPHDVVAGFLVGSVVGVTLALLAVRLVGPKEKAAVPRAPVAARR</sequence>
<evidence type="ECO:0000313" key="9">
    <source>
        <dbReference type="EMBL" id="MCS7476417.1"/>
    </source>
</evidence>
<dbReference type="RefSeq" id="WP_259621916.1">
    <property type="nucleotide sequence ID" value="NZ_JANYMP010000002.1"/>
</dbReference>
<dbReference type="GO" id="GO:0005886">
    <property type="term" value="C:plasma membrane"/>
    <property type="evidence" value="ECO:0007669"/>
    <property type="project" value="UniProtKB-SubCell"/>
</dbReference>
<evidence type="ECO:0000256" key="4">
    <source>
        <dbReference type="ARBA" id="ARBA00022801"/>
    </source>
</evidence>
<protein>
    <submittedName>
        <fullName evidence="9">Phosphatase PAP2 family protein</fullName>
    </submittedName>
</protein>
<evidence type="ECO:0000256" key="2">
    <source>
        <dbReference type="ARBA" id="ARBA00022475"/>
    </source>
</evidence>
<gene>
    <name evidence="9" type="ORF">NZH93_06105</name>
</gene>
<dbReference type="Proteomes" id="UP001141259">
    <property type="component" value="Unassembled WGS sequence"/>
</dbReference>
<dbReference type="SUPFAM" id="SSF48317">
    <property type="entry name" value="Acid phosphatase/Vanadium-dependent haloperoxidase"/>
    <property type="match status" value="1"/>
</dbReference>
<evidence type="ECO:0000313" key="10">
    <source>
        <dbReference type="Proteomes" id="UP001141259"/>
    </source>
</evidence>
<evidence type="ECO:0000259" key="8">
    <source>
        <dbReference type="SMART" id="SM00014"/>
    </source>
</evidence>
<keyword evidence="3 7" id="KW-0812">Transmembrane</keyword>
<dbReference type="InterPro" id="IPR036938">
    <property type="entry name" value="PAP2/HPO_sf"/>
</dbReference>
<evidence type="ECO:0000256" key="1">
    <source>
        <dbReference type="ARBA" id="ARBA00004651"/>
    </source>
</evidence>
<evidence type="ECO:0000256" key="5">
    <source>
        <dbReference type="ARBA" id="ARBA00022989"/>
    </source>
</evidence>
<dbReference type="EMBL" id="JANYMP010000002">
    <property type="protein sequence ID" value="MCS7476417.1"/>
    <property type="molecule type" value="Genomic_DNA"/>
</dbReference>
<evidence type="ECO:0000256" key="6">
    <source>
        <dbReference type="ARBA" id="ARBA00023136"/>
    </source>
</evidence>
<dbReference type="Pfam" id="PF01569">
    <property type="entry name" value="PAP2"/>
    <property type="match status" value="1"/>
</dbReference>
<evidence type="ECO:0000256" key="7">
    <source>
        <dbReference type="SAM" id="Phobius"/>
    </source>
</evidence>
<proteinExistence type="predicted"/>
<keyword evidence="4" id="KW-0378">Hydrolase</keyword>
<accession>A0A9X3ADR9</accession>
<keyword evidence="5 7" id="KW-1133">Transmembrane helix</keyword>
<name>A0A9X3ADR9_9PSEU</name>
<reference evidence="9" key="1">
    <citation type="submission" date="2022-08" db="EMBL/GenBank/DDBJ databases">
        <authorList>
            <person name="Tistechok S."/>
            <person name="Samborskyy M."/>
            <person name="Roman I."/>
        </authorList>
    </citation>
    <scope>NUCLEOTIDE SEQUENCE</scope>
    <source>
        <strain evidence="9">DSM 103496</strain>
    </source>
</reference>
<feature type="transmembrane region" description="Helical" evidence="7">
    <location>
        <begin position="155"/>
        <end position="175"/>
    </location>
</feature>
<dbReference type="PANTHER" id="PTHR14969">
    <property type="entry name" value="SPHINGOSINE-1-PHOSPHATE PHOSPHOHYDROLASE"/>
    <property type="match status" value="1"/>
</dbReference>
<dbReference type="Gene3D" id="1.20.144.10">
    <property type="entry name" value="Phosphatidic acid phosphatase type 2/haloperoxidase"/>
    <property type="match status" value="1"/>
</dbReference>
<dbReference type="InterPro" id="IPR000326">
    <property type="entry name" value="PAP2/HPO"/>
</dbReference>
<keyword evidence="10" id="KW-1185">Reference proteome</keyword>
<dbReference type="SMART" id="SM00014">
    <property type="entry name" value="acidPPc"/>
    <property type="match status" value="1"/>
</dbReference>
<feature type="domain" description="Phosphatidic acid phosphatase type 2/haloperoxidase" evidence="8">
    <location>
        <begin position="57"/>
        <end position="168"/>
    </location>
</feature>
<comment type="caution">
    <text evidence="9">The sequence shown here is derived from an EMBL/GenBank/DDBJ whole genome shotgun (WGS) entry which is preliminary data.</text>
</comment>